<dbReference type="eggNOG" id="COG1595">
    <property type="taxonomic scope" value="Bacteria"/>
</dbReference>
<evidence type="ECO:0000256" key="2">
    <source>
        <dbReference type="ARBA" id="ARBA00023015"/>
    </source>
</evidence>
<keyword evidence="4" id="KW-0804">Transcription</keyword>
<organism evidence="7 8">
    <name type="scientific">Fibrella aestuarina BUZ 2</name>
    <dbReference type="NCBI Taxonomy" id="1166018"/>
    <lineage>
        <taxon>Bacteria</taxon>
        <taxon>Pseudomonadati</taxon>
        <taxon>Bacteroidota</taxon>
        <taxon>Cytophagia</taxon>
        <taxon>Cytophagales</taxon>
        <taxon>Spirosomataceae</taxon>
        <taxon>Fibrella</taxon>
    </lineage>
</organism>
<dbReference type="CDD" id="cd06171">
    <property type="entry name" value="Sigma70_r4"/>
    <property type="match status" value="1"/>
</dbReference>
<dbReference type="SUPFAM" id="SSF88659">
    <property type="entry name" value="Sigma3 and sigma4 domains of RNA polymerase sigma factors"/>
    <property type="match status" value="1"/>
</dbReference>
<evidence type="ECO:0000256" key="3">
    <source>
        <dbReference type="ARBA" id="ARBA00023082"/>
    </source>
</evidence>
<dbReference type="KEGG" id="fae:FAES_0123"/>
<dbReference type="InterPro" id="IPR014284">
    <property type="entry name" value="RNA_pol_sigma-70_dom"/>
</dbReference>
<dbReference type="PATRIC" id="fig|1166018.3.peg.126"/>
<comment type="similarity">
    <text evidence="1">Belongs to the sigma-70 factor family. ECF subfamily.</text>
</comment>
<dbReference type="InterPro" id="IPR013324">
    <property type="entry name" value="RNA_pol_sigma_r3/r4-like"/>
</dbReference>
<feature type="domain" description="RNA polymerase sigma-70 region 2" evidence="5">
    <location>
        <begin position="36"/>
        <end position="95"/>
    </location>
</feature>
<dbReference type="HOGENOM" id="CLU_047691_4_2_10"/>
<dbReference type="NCBIfam" id="TIGR02937">
    <property type="entry name" value="sigma70-ECF"/>
    <property type="match status" value="1"/>
</dbReference>
<dbReference type="Gene3D" id="1.10.1740.10">
    <property type="match status" value="1"/>
</dbReference>
<dbReference type="SUPFAM" id="SSF88946">
    <property type="entry name" value="Sigma2 domain of RNA polymerase sigma factors"/>
    <property type="match status" value="1"/>
</dbReference>
<evidence type="ECO:0000259" key="6">
    <source>
        <dbReference type="Pfam" id="PF08281"/>
    </source>
</evidence>
<dbReference type="AlphaFoldDB" id="I0K1Y4"/>
<dbReference type="InterPro" id="IPR036388">
    <property type="entry name" value="WH-like_DNA-bd_sf"/>
</dbReference>
<proteinExistence type="inferred from homology"/>
<dbReference type="Pfam" id="PF08281">
    <property type="entry name" value="Sigma70_r4_2"/>
    <property type="match status" value="1"/>
</dbReference>
<evidence type="ECO:0000313" key="7">
    <source>
        <dbReference type="EMBL" id="CCG98137.1"/>
    </source>
</evidence>
<dbReference type="EMBL" id="HE796683">
    <property type="protein sequence ID" value="CCG98137.1"/>
    <property type="molecule type" value="Genomic_DNA"/>
</dbReference>
<evidence type="ECO:0000259" key="5">
    <source>
        <dbReference type="Pfam" id="PF04542"/>
    </source>
</evidence>
<dbReference type="OrthoDB" id="9150024at2"/>
<feature type="domain" description="RNA polymerase sigma factor 70 region 4 type 2" evidence="6">
    <location>
        <begin position="132"/>
        <end position="181"/>
    </location>
</feature>
<dbReference type="InterPro" id="IPR013249">
    <property type="entry name" value="RNA_pol_sigma70_r4_t2"/>
</dbReference>
<dbReference type="RefSeq" id="WP_015329237.1">
    <property type="nucleotide sequence ID" value="NC_020054.1"/>
</dbReference>
<evidence type="ECO:0000256" key="4">
    <source>
        <dbReference type="ARBA" id="ARBA00023163"/>
    </source>
</evidence>
<dbReference type="PANTHER" id="PTHR43133">
    <property type="entry name" value="RNA POLYMERASE ECF-TYPE SIGMA FACTO"/>
    <property type="match status" value="1"/>
</dbReference>
<dbReference type="GO" id="GO:0016987">
    <property type="term" value="F:sigma factor activity"/>
    <property type="evidence" value="ECO:0007669"/>
    <property type="project" value="UniProtKB-KW"/>
</dbReference>
<keyword evidence="3" id="KW-0731">Sigma factor</keyword>
<keyword evidence="8" id="KW-1185">Reference proteome</keyword>
<dbReference type="GO" id="GO:0006352">
    <property type="term" value="P:DNA-templated transcription initiation"/>
    <property type="evidence" value="ECO:0007669"/>
    <property type="project" value="InterPro"/>
</dbReference>
<reference evidence="7 8" key="1">
    <citation type="journal article" date="2012" name="J. Bacteriol.">
        <title>Genome Sequence of Fibrella aestuarina BUZ 2T, a Filamentous Marine Bacterium.</title>
        <authorList>
            <person name="Filippini M."/>
            <person name="Qi W."/>
            <person name="Blom J."/>
            <person name="Goesmann A."/>
            <person name="Smits T.H."/>
            <person name="Bagheri H.C."/>
        </authorList>
    </citation>
    <scope>NUCLEOTIDE SEQUENCE [LARGE SCALE GENOMIC DNA]</scope>
    <source>
        <strain evidence="8">BUZ 2T</strain>
    </source>
</reference>
<accession>I0K1Y4</accession>
<name>I0K1Y4_9BACT</name>
<dbReference type="InterPro" id="IPR013325">
    <property type="entry name" value="RNA_pol_sigma_r2"/>
</dbReference>
<keyword evidence="2" id="KW-0805">Transcription regulation</keyword>
<dbReference type="GO" id="GO:0003677">
    <property type="term" value="F:DNA binding"/>
    <property type="evidence" value="ECO:0007669"/>
    <property type="project" value="InterPro"/>
</dbReference>
<dbReference type="Pfam" id="PF04542">
    <property type="entry name" value="Sigma70_r2"/>
    <property type="match status" value="1"/>
</dbReference>
<sequence>MELNQRLLDENEFLLTLWHKTQAGDKDAFCQLADAQYRSLFTYATNFTDDREFIKDAIQEVFIRIWERRTTLTIQVVAMYLFKSLRNQLLAEHRRPVRMLSSLATPEVTELTDWQTAETHIEQHEADSESEQRVRQAIHRLPKRQQEVIFLKFYKGLENEQIADLMEINRQSVANLLFRALGSLKSQMAICTTWLVLLLIHGDV</sequence>
<evidence type="ECO:0000313" key="8">
    <source>
        <dbReference type="Proteomes" id="UP000011058"/>
    </source>
</evidence>
<gene>
    <name evidence="7" type="ORF">FAES_0123</name>
</gene>
<dbReference type="InterPro" id="IPR039425">
    <property type="entry name" value="RNA_pol_sigma-70-like"/>
</dbReference>
<dbReference type="Gene3D" id="1.10.10.10">
    <property type="entry name" value="Winged helix-like DNA-binding domain superfamily/Winged helix DNA-binding domain"/>
    <property type="match status" value="1"/>
</dbReference>
<evidence type="ECO:0000256" key="1">
    <source>
        <dbReference type="ARBA" id="ARBA00010641"/>
    </source>
</evidence>
<dbReference type="Proteomes" id="UP000011058">
    <property type="component" value="Chromosome"/>
</dbReference>
<protein>
    <submittedName>
        <fullName evidence="7">RNA polymerase, sigma-24 subunit, ECF subfamily</fullName>
    </submittedName>
</protein>
<dbReference type="PANTHER" id="PTHR43133:SF46">
    <property type="entry name" value="RNA POLYMERASE SIGMA-70 FACTOR ECF SUBFAMILY"/>
    <property type="match status" value="1"/>
</dbReference>
<dbReference type="STRING" id="1166018.FAES_0123"/>
<dbReference type="InterPro" id="IPR007627">
    <property type="entry name" value="RNA_pol_sigma70_r2"/>
</dbReference>